<name>A0ACC5U5Q6_9FLAO</name>
<keyword evidence="2" id="KW-1185">Reference proteome</keyword>
<gene>
    <name evidence="1" type="ORF">KO493_02780</name>
</gene>
<evidence type="ECO:0000313" key="1">
    <source>
        <dbReference type="EMBL" id="MBU2949619.1"/>
    </source>
</evidence>
<comment type="caution">
    <text evidence="1">The sequence shown here is derived from an EMBL/GenBank/DDBJ whole genome shotgun (WGS) entry which is preliminary data.</text>
</comment>
<sequence length="362" mass="41185">MNKILVIGPFPNPTTGVSLANKVVFEGLNDMKQFSIDSINTSFNKFEENIGVFSVSKALFYLKLNFRAYKIFGADMVYITPGQTFFGVMKYAVFIILASLFKRDIVIHVHGNYLGKEYRLIKGLKKTVFKWILDKTNKGIVLSESLRGNMSPFVDGDHIFVLYNFVEDYLFLNEEDIFKDENNIKPKIFFLSNLMEEKGILDLLEALKILEKKGVEFEAKIAGNIDAQNKSKIETYFNELNQVSYCGVVSGQAKKELLIWGNVFVLPTYYEMEGQPISILEAMATGNLVLTTNHSGIPDIFKDEVNGFYVEKKNPGSIVSKIEMIANHPDNFLGIRKYNFSIALKNYRVDNFISNLVNIIKI</sequence>
<proteinExistence type="predicted"/>
<reference evidence="1" key="1">
    <citation type="submission" date="2021-05" db="EMBL/GenBank/DDBJ databases">
        <title>Draft genomes of bacteria isolated from model marine particles.</title>
        <authorList>
            <person name="Datta M.S."/>
            <person name="Schwartzman J.A."/>
            <person name="Enke T.N."/>
            <person name="Saavedra J."/>
            <person name="Cermak N."/>
            <person name="Cordero O.X."/>
        </authorList>
    </citation>
    <scope>NUCLEOTIDE SEQUENCE</scope>
    <source>
        <strain evidence="1">I2M19</strain>
    </source>
</reference>
<accession>A0ACC5U5Q6</accession>
<organism evidence="1 2">
    <name type="scientific">Pseudotamlana agarivorans</name>
    <dbReference type="NCBI Taxonomy" id="481183"/>
    <lineage>
        <taxon>Bacteria</taxon>
        <taxon>Pseudomonadati</taxon>
        <taxon>Bacteroidota</taxon>
        <taxon>Flavobacteriia</taxon>
        <taxon>Flavobacteriales</taxon>
        <taxon>Flavobacteriaceae</taxon>
        <taxon>Pseudotamlana</taxon>
    </lineage>
</organism>
<dbReference type="EMBL" id="JAHKPD010000008">
    <property type="protein sequence ID" value="MBU2949619.1"/>
    <property type="molecule type" value="Genomic_DNA"/>
</dbReference>
<protein>
    <submittedName>
        <fullName evidence="1">Glycosyltransferase family 4 protein</fullName>
    </submittedName>
</protein>
<dbReference type="Proteomes" id="UP001647509">
    <property type="component" value="Unassembled WGS sequence"/>
</dbReference>
<evidence type="ECO:0000313" key="2">
    <source>
        <dbReference type="Proteomes" id="UP001647509"/>
    </source>
</evidence>